<evidence type="ECO:0000313" key="2">
    <source>
        <dbReference type="Proteomes" id="UP000004105"/>
    </source>
</evidence>
<comment type="caution">
    <text evidence="1">The sequence shown here is derived from an EMBL/GenBank/DDBJ whole genome shotgun (WGS) entry which is preliminary data.</text>
</comment>
<keyword evidence="2" id="KW-1185">Reference proteome</keyword>
<dbReference type="AlphaFoldDB" id="F2BFT9"/>
<dbReference type="PROSITE" id="PS51257">
    <property type="entry name" value="PROKAR_LIPOPROTEIN"/>
    <property type="match status" value="1"/>
</dbReference>
<gene>
    <name evidence="1" type="ORF">HMPREF9123_2596</name>
</gene>
<proteinExistence type="predicted"/>
<sequence>MRGAAVRLLRETAFQTAFLPRECCFGIFSAAFACRTNGNGFAAFLFTRSVLKLTIFRILSVYQANRLHNLMRNSTSALIFAAPAPF</sequence>
<dbReference type="Proteomes" id="UP000004105">
    <property type="component" value="Unassembled WGS sequence"/>
</dbReference>
<evidence type="ECO:0000313" key="1">
    <source>
        <dbReference type="EMBL" id="EGF08288.1"/>
    </source>
</evidence>
<protein>
    <submittedName>
        <fullName evidence="1">Uncharacterized protein</fullName>
    </submittedName>
</protein>
<accession>F2BFT9</accession>
<dbReference type="HOGENOM" id="CLU_2494687_0_0_4"/>
<reference evidence="1 2" key="1">
    <citation type="submission" date="2011-02" db="EMBL/GenBank/DDBJ databases">
        <authorList>
            <person name="Muzny D."/>
            <person name="Qin X."/>
            <person name="Deng J."/>
            <person name="Jiang H."/>
            <person name="Liu Y."/>
            <person name="Qu J."/>
            <person name="Song X.-Z."/>
            <person name="Zhang L."/>
            <person name="Thornton R."/>
            <person name="Coyle M."/>
            <person name="Francisco L."/>
            <person name="Jackson L."/>
            <person name="Javaid M."/>
            <person name="Korchina V."/>
            <person name="Kovar C."/>
            <person name="Mata R."/>
            <person name="Mathew T."/>
            <person name="Ngo R."/>
            <person name="Nguyen L."/>
            <person name="Nguyen N."/>
            <person name="Okwuonu G."/>
            <person name="Ongeri F."/>
            <person name="Pham C."/>
            <person name="Simmons D."/>
            <person name="Wilczek-Boney K."/>
            <person name="Hale W."/>
            <person name="Jakkamsetti A."/>
            <person name="Pham P."/>
            <person name="Ruth R."/>
            <person name="San Lucas F."/>
            <person name="Warren J."/>
            <person name="Zhang J."/>
            <person name="Zhao Z."/>
            <person name="Zhou C."/>
            <person name="Zhu D."/>
            <person name="Lee S."/>
            <person name="Bess C."/>
            <person name="Blankenburg K."/>
            <person name="Forbes L."/>
            <person name="Fu Q."/>
            <person name="Gubbala S."/>
            <person name="Hirani K."/>
            <person name="Jayaseelan J.C."/>
            <person name="Lara F."/>
            <person name="Munidasa M."/>
            <person name="Palculict T."/>
            <person name="Patil S."/>
            <person name="Pu L.-L."/>
            <person name="Saada N."/>
            <person name="Tang L."/>
            <person name="Weissenberger G."/>
            <person name="Zhu Y."/>
            <person name="Hemphill L."/>
            <person name="Shang Y."/>
            <person name="Youmans B."/>
            <person name="Ayvaz T."/>
            <person name="Ross M."/>
            <person name="Santibanez J."/>
            <person name="Aqrawi P."/>
            <person name="Gross S."/>
            <person name="Joshi V."/>
            <person name="Fowler G."/>
            <person name="Nazareth L."/>
            <person name="Reid J."/>
            <person name="Worley K."/>
            <person name="Petrosino J."/>
            <person name="Highlander S."/>
            <person name="Gibbs R."/>
        </authorList>
    </citation>
    <scope>NUCLEOTIDE SEQUENCE [LARGE SCALE GENOMIC DNA]</scope>
    <source>
        <strain evidence="1 2">ATCC BAA-1200</strain>
    </source>
</reference>
<name>F2BFT9_9NEIS</name>
<organism evidence="1 2">
    <name type="scientific">Neisseria bacilliformis ATCC BAA-1200</name>
    <dbReference type="NCBI Taxonomy" id="888742"/>
    <lineage>
        <taxon>Bacteria</taxon>
        <taxon>Pseudomonadati</taxon>
        <taxon>Pseudomonadota</taxon>
        <taxon>Betaproteobacteria</taxon>
        <taxon>Neisseriales</taxon>
        <taxon>Neisseriaceae</taxon>
        <taxon>Neisseria</taxon>
    </lineage>
</organism>
<dbReference type="EMBL" id="AFAY01000051">
    <property type="protein sequence ID" value="EGF08288.1"/>
    <property type="molecule type" value="Genomic_DNA"/>
</dbReference>